<sequence>MAEDKVRRIFVGGLSWKTTERTLERTFGQYGNVIEAQDYTLKIIICVRYGERRRFNGFLTVVAWSCNFNLTATADSERLQSLPFLYVRILTKLQEKKFTNQLSSLVVVKRETGRSRGFGFVTFSEPRAVDAAIRGMHNAELDGRNISVNKAHPRIADDDYGYGGGGGGGYSSGARGGYRSGGDVVPAVSDECFKCGHSGHDVVPAVSDECFKCGRSGHWARECPYSDGSGRTGRYSPASRYGGGAGGRGDRVGGSDRFARYDDDRYDGGRSVDSRDTYYGAGRDRYARDRHLPATDHHSGDRYSGADRYTSSGFAIERSYERDGGRSTGTYYRDDPRGTGGYGRGGSRGGGGGPARFGGSYRDRPAPYDRPSRGGAARAYDDRY</sequence>
<protein>
    <submittedName>
        <fullName evidence="4">Glycine-rich RNA-binding protein 7</fullName>
    </submittedName>
</protein>
<dbReference type="Gene3D" id="3.30.70.330">
    <property type="match status" value="1"/>
</dbReference>
<accession>A0A1D6F8W7</accession>
<evidence type="ECO:0000256" key="2">
    <source>
        <dbReference type="PROSITE-ProRule" id="PRU00176"/>
    </source>
</evidence>
<feature type="region of interest" description="Disordered" evidence="3">
    <location>
        <begin position="225"/>
        <end position="278"/>
    </location>
</feature>
<dbReference type="SMART" id="SM00343">
    <property type="entry name" value="ZnF_C2HC"/>
    <property type="match status" value="1"/>
</dbReference>
<feature type="compositionally biased region" description="Gly residues" evidence="3">
    <location>
        <begin position="338"/>
        <end position="356"/>
    </location>
</feature>
<gene>
    <name evidence="4" type="ORF">ZEAMMB73_Zm00001d007799</name>
</gene>
<dbReference type="SUPFAM" id="SSF57756">
    <property type="entry name" value="Retrovirus zinc finger-like domains"/>
    <property type="match status" value="1"/>
</dbReference>
<dbReference type="ExpressionAtlas" id="A0A1D6F8W7">
    <property type="expression patterns" value="baseline and differential"/>
</dbReference>
<evidence type="ECO:0000256" key="3">
    <source>
        <dbReference type="SAM" id="MobiDB-lite"/>
    </source>
</evidence>
<dbReference type="EMBL" id="CM007648">
    <property type="protein sequence ID" value="ONM27601.1"/>
    <property type="molecule type" value="Genomic_DNA"/>
</dbReference>
<feature type="compositionally biased region" description="Basic and acidic residues" evidence="3">
    <location>
        <begin position="248"/>
        <end position="278"/>
    </location>
</feature>
<evidence type="ECO:0000256" key="1">
    <source>
        <dbReference type="PROSITE-ProRule" id="PRU00047"/>
    </source>
</evidence>
<dbReference type="PROSITE" id="PS50158">
    <property type="entry name" value="ZF_CCHC"/>
    <property type="match status" value="1"/>
</dbReference>
<keyword evidence="2" id="KW-0694">RNA-binding</keyword>
<dbReference type="GO" id="GO:0003723">
    <property type="term" value="F:RNA binding"/>
    <property type="evidence" value="ECO:0007669"/>
    <property type="project" value="UniProtKB-UniRule"/>
</dbReference>
<feature type="region of interest" description="Disordered" evidence="3">
    <location>
        <begin position="314"/>
        <end position="384"/>
    </location>
</feature>
<dbReference type="InterPro" id="IPR012677">
    <property type="entry name" value="Nucleotide-bd_a/b_plait_sf"/>
</dbReference>
<dbReference type="Gene3D" id="4.10.60.10">
    <property type="entry name" value="Zinc finger, CCHC-type"/>
    <property type="match status" value="1"/>
</dbReference>
<dbReference type="SMR" id="A0A1D6F8W7"/>
<dbReference type="InterPro" id="IPR000504">
    <property type="entry name" value="RRM_dom"/>
</dbReference>
<dbReference type="IntAct" id="A0A1D6F8W7">
    <property type="interactions" value="2"/>
</dbReference>
<dbReference type="PROSITE" id="PS50102">
    <property type="entry name" value="RRM"/>
    <property type="match status" value="1"/>
</dbReference>
<dbReference type="InterPro" id="IPR001878">
    <property type="entry name" value="Znf_CCHC"/>
</dbReference>
<dbReference type="InterPro" id="IPR035979">
    <property type="entry name" value="RBD_domain_sf"/>
</dbReference>
<keyword evidence="1" id="KW-0863">Zinc-finger</keyword>
<evidence type="ECO:0000313" key="4">
    <source>
        <dbReference type="EMBL" id="ONM27601.1"/>
    </source>
</evidence>
<dbReference type="FunFam" id="4.10.60.10:FF:000032">
    <property type="entry name" value="Glycine-rich RNA-binding protein 7"/>
    <property type="match status" value="1"/>
</dbReference>
<reference evidence="4" key="1">
    <citation type="submission" date="2015-12" db="EMBL/GenBank/DDBJ databases">
        <title>Update maize B73 reference genome by single molecule sequencing technologies.</title>
        <authorList>
            <consortium name="Maize Genome Sequencing Project"/>
            <person name="Ware D."/>
        </authorList>
    </citation>
    <scope>NUCLEOTIDE SEQUENCE [LARGE SCALE GENOMIC DNA]</scope>
    <source>
        <tissue evidence="4">Seedling</tissue>
    </source>
</reference>
<proteinExistence type="predicted"/>
<dbReference type="Pfam" id="PF00076">
    <property type="entry name" value="RRM_1"/>
    <property type="match status" value="2"/>
</dbReference>
<keyword evidence="1" id="KW-0479">Metal-binding</keyword>
<dbReference type="InterPro" id="IPR036875">
    <property type="entry name" value="Znf_CCHC_sf"/>
</dbReference>
<organism evidence="4">
    <name type="scientific">Zea mays</name>
    <name type="common">Maize</name>
    <dbReference type="NCBI Taxonomy" id="4577"/>
    <lineage>
        <taxon>Eukaryota</taxon>
        <taxon>Viridiplantae</taxon>
        <taxon>Streptophyta</taxon>
        <taxon>Embryophyta</taxon>
        <taxon>Tracheophyta</taxon>
        <taxon>Spermatophyta</taxon>
        <taxon>Magnoliopsida</taxon>
        <taxon>Liliopsida</taxon>
        <taxon>Poales</taxon>
        <taxon>Poaceae</taxon>
        <taxon>PACMAD clade</taxon>
        <taxon>Panicoideae</taxon>
        <taxon>Andropogonodae</taxon>
        <taxon>Andropogoneae</taxon>
        <taxon>Tripsacinae</taxon>
        <taxon>Zea</taxon>
    </lineage>
</organism>
<dbReference type="SUPFAM" id="SSF54928">
    <property type="entry name" value="RNA-binding domain, RBD"/>
    <property type="match status" value="2"/>
</dbReference>
<dbReference type="SMART" id="SM00360">
    <property type="entry name" value="RRM"/>
    <property type="match status" value="1"/>
</dbReference>
<feature type="compositionally biased region" description="Basic and acidic residues" evidence="3">
    <location>
        <begin position="289"/>
        <end position="305"/>
    </location>
</feature>
<dbReference type="eggNOG" id="KOG0118">
    <property type="taxonomic scope" value="Eukaryota"/>
</dbReference>
<dbReference type="InParanoid" id="A0A1D6F8W7"/>
<dbReference type="PANTHER" id="PTHR48031">
    <property type="entry name" value="SRA STEM-LOOP-INTERACTING RNA-BINDING PROTEIN, MITOCHONDRIAL"/>
    <property type="match status" value="1"/>
</dbReference>
<name>A0A1D6F8W7_MAIZE</name>
<dbReference type="GO" id="GO:0008270">
    <property type="term" value="F:zinc ion binding"/>
    <property type="evidence" value="ECO:0007669"/>
    <property type="project" value="UniProtKB-KW"/>
</dbReference>
<keyword evidence="1" id="KW-0862">Zinc</keyword>
<feature type="region of interest" description="Disordered" evidence="3">
    <location>
        <begin position="289"/>
        <end position="308"/>
    </location>
</feature>
<dbReference type="PANTHER" id="PTHR48031:SF5">
    <property type="entry name" value="GLYCINE-RICH RNA-BINDING PROTEIN 7"/>
    <property type="match status" value="1"/>
</dbReference>
<dbReference type="AlphaFoldDB" id="A0A1D6F8W7"/>
<dbReference type="Pfam" id="PF00098">
    <property type="entry name" value="zf-CCHC"/>
    <property type="match status" value="1"/>
</dbReference>
<feature type="compositionally biased region" description="Basic and acidic residues" evidence="3">
    <location>
        <begin position="361"/>
        <end position="372"/>
    </location>
</feature>
<dbReference type="STRING" id="4577.A0A1D6F8W7"/>